<proteinExistence type="predicted"/>
<dbReference type="GO" id="GO:0008270">
    <property type="term" value="F:zinc ion binding"/>
    <property type="evidence" value="ECO:0007669"/>
    <property type="project" value="UniProtKB-KW"/>
</dbReference>
<dbReference type="EMBL" id="KQ030814">
    <property type="protein sequence ID" value="KJZ68779.1"/>
    <property type="molecule type" value="Genomic_DNA"/>
</dbReference>
<dbReference type="GO" id="GO:0003676">
    <property type="term" value="F:nucleic acid binding"/>
    <property type="evidence" value="ECO:0007669"/>
    <property type="project" value="InterPro"/>
</dbReference>
<name>A0A0F8A0R3_9HYPO</name>
<gene>
    <name evidence="4" type="ORF">HIM_11823</name>
</gene>
<evidence type="ECO:0000256" key="2">
    <source>
        <dbReference type="SAM" id="Coils"/>
    </source>
</evidence>
<dbReference type="InterPro" id="IPR036875">
    <property type="entry name" value="Znf_CCHC_sf"/>
</dbReference>
<dbReference type="AlphaFoldDB" id="A0A0F8A0R3"/>
<keyword evidence="1" id="KW-0479">Metal-binding</keyword>
<evidence type="ECO:0000313" key="5">
    <source>
        <dbReference type="Proteomes" id="UP000054481"/>
    </source>
</evidence>
<dbReference type="OrthoDB" id="4920372at2759"/>
<keyword evidence="1" id="KW-0862">Zinc</keyword>
<dbReference type="Pfam" id="PF00098">
    <property type="entry name" value="zf-CCHC"/>
    <property type="match status" value="1"/>
</dbReference>
<dbReference type="Proteomes" id="UP000054481">
    <property type="component" value="Unassembled WGS sequence"/>
</dbReference>
<keyword evidence="2" id="KW-0175">Coiled coil</keyword>
<feature type="coiled-coil region" evidence="2">
    <location>
        <begin position="55"/>
        <end position="107"/>
    </location>
</feature>
<evidence type="ECO:0000256" key="1">
    <source>
        <dbReference type="PROSITE-ProRule" id="PRU00047"/>
    </source>
</evidence>
<feature type="domain" description="CCHC-type" evidence="3">
    <location>
        <begin position="254"/>
        <end position="269"/>
    </location>
</feature>
<dbReference type="PROSITE" id="PS50158">
    <property type="entry name" value="ZF_CCHC"/>
    <property type="match status" value="1"/>
</dbReference>
<dbReference type="SMART" id="SM00343">
    <property type="entry name" value="ZnF_C2HC"/>
    <property type="match status" value="1"/>
</dbReference>
<dbReference type="SUPFAM" id="SSF57756">
    <property type="entry name" value="Retrovirus zinc finger-like domains"/>
    <property type="match status" value="1"/>
</dbReference>
<evidence type="ECO:0000313" key="4">
    <source>
        <dbReference type="EMBL" id="KJZ68779.1"/>
    </source>
</evidence>
<organism evidence="4 5">
    <name type="scientific">Hirsutella minnesotensis 3608</name>
    <dbReference type="NCBI Taxonomy" id="1043627"/>
    <lineage>
        <taxon>Eukaryota</taxon>
        <taxon>Fungi</taxon>
        <taxon>Dikarya</taxon>
        <taxon>Ascomycota</taxon>
        <taxon>Pezizomycotina</taxon>
        <taxon>Sordariomycetes</taxon>
        <taxon>Hypocreomycetidae</taxon>
        <taxon>Hypocreales</taxon>
        <taxon>Ophiocordycipitaceae</taxon>
        <taxon>Hirsutella</taxon>
    </lineage>
</organism>
<sequence>MQRERETTTSEVNCATEPVISNGNDNYDEGRTMLHVVLELLGEYRVDFQGLKEAIKEQNEIISNQQDIIRDLKEAAVEQQNTTRALSQQLEDTKKQMGDELKRVRAELGQSGWRCRAVTKDRKNPNRIRIACRDEAEQQMMKRLVGAKLTRGARILRDELYPIKVDNVNRIGVLDEEGGIRTGAAEVFGKENDTQIAKIVWLSKRDIPKAYGSMAVYLTKASDAKRLLAEGFFYAGGESGYTGVFERRPRPNQCYKCQQIGHKAFQCSNTQICGKCARGGHHHSICNETIFKCVLCEGPHRGP</sequence>
<dbReference type="InterPro" id="IPR001878">
    <property type="entry name" value="Znf_CCHC"/>
</dbReference>
<accession>A0A0F8A0R3</accession>
<evidence type="ECO:0000259" key="3">
    <source>
        <dbReference type="PROSITE" id="PS50158"/>
    </source>
</evidence>
<keyword evidence="1" id="KW-0863">Zinc-finger</keyword>
<reference evidence="4 5" key="1">
    <citation type="journal article" date="2014" name="Genome Biol. Evol.">
        <title>Comparative genomics and transcriptomics analyses reveal divergent lifestyle features of nematode endoparasitic fungus Hirsutella minnesotensis.</title>
        <authorList>
            <person name="Lai Y."/>
            <person name="Liu K."/>
            <person name="Zhang X."/>
            <person name="Zhang X."/>
            <person name="Li K."/>
            <person name="Wang N."/>
            <person name="Shu C."/>
            <person name="Wu Y."/>
            <person name="Wang C."/>
            <person name="Bushley K.E."/>
            <person name="Xiang M."/>
            <person name="Liu X."/>
        </authorList>
    </citation>
    <scope>NUCLEOTIDE SEQUENCE [LARGE SCALE GENOMIC DNA]</scope>
    <source>
        <strain evidence="4 5">3608</strain>
    </source>
</reference>
<keyword evidence="5" id="KW-1185">Reference proteome</keyword>
<protein>
    <recommendedName>
        <fullName evidence="3">CCHC-type domain-containing protein</fullName>
    </recommendedName>
</protein>